<dbReference type="InterPro" id="IPR041426">
    <property type="entry name" value="Mos1_HTH"/>
</dbReference>
<dbReference type="Pfam" id="PF17906">
    <property type="entry name" value="HTH_48"/>
    <property type="match status" value="1"/>
</dbReference>
<organism evidence="2 3">
    <name type="scientific">Periplaneta americana</name>
    <name type="common">American cockroach</name>
    <name type="synonym">Blatta americana</name>
    <dbReference type="NCBI Taxonomy" id="6978"/>
    <lineage>
        <taxon>Eukaryota</taxon>
        <taxon>Metazoa</taxon>
        <taxon>Ecdysozoa</taxon>
        <taxon>Arthropoda</taxon>
        <taxon>Hexapoda</taxon>
        <taxon>Insecta</taxon>
        <taxon>Pterygota</taxon>
        <taxon>Neoptera</taxon>
        <taxon>Polyneoptera</taxon>
        <taxon>Dictyoptera</taxon>
        <taxon>Blattodea</taxon>
        <taxon>Blattoidea</taxon>
        <taxon>Blattidae</taxon>
        <taxon>Blattinae</taxon>
        <taxon>Periplaneta</taxon>
    </lineage>
</organism>
<evidence type="ECO:0000259" key="1">
    <source>
        <dbReference type="Pfam" id="PF17906"/>
    </source>
</evidence>
<sequence>MNPGSSTESCPAFAHIGLRENPGKNINQVTCPDRESNPGHLVSRPDALIVTSQVWTRDILLFEFNREEKATETARKICAAYGENAIGERTATEWFSRYNTQQPVQNRAGYTDKRIHSMREMKLIFIPFPILNDNNGDIQKTGDKDFNSLYSPMTKNESCLWRVFSYLINVKTYQMTFRKGGRTSATDTLTLNDSPLTTVNNLKYLGVTLQSTANSFSYHIQERIAAATRAIHQINDLTRLSLETAMVLLKTVITPIVTYGITLIWEKLTLTDLERIEKVKARFLKCTLGIGQNAPSRLVYEMTRETFYVEDIRLQILLQSTQPYKDLLERREDKRRTIDPDFYATGAMVDRNWTKENQTQRHAITRFAIRGFHHKFYHEQFCVCELCDVNDTI</sequence>
<dbReference type="EMBL" id="JAJSOF020000013">
    <property type="protein sequence ID" value="KAJ4443117.1"/>
    <property type="molecule type" value="Genomic_DNA"/>
</dbReference>
<evidence type="ECO:0000313" key="2">
    <source>
        <dbReference type="EMBL" id="KAJ4443117.1"/>
    </source>
</evidence>
<accession>A0ABQ8TBE0</accession>
<keyword evidence="3" id="KW-1185">Reference proteome</keyword>
<name>A0ABQ8TBE0_PERAM</name>
<feature type="domain" description="Mos1 transposase HTH" evidence="1">
    <location>
        <begin position="57"/>
        <end position="98"/>
    </location>
</feature>
<reference evidence="2 3" key="1">
    <citation type="journal article" date="2022" name="Allergy">
        <title>Genome assembly and annotation of Periplaneta americana reveal a comprehensive cockroach allergen profile.</title>
        <authorList>
            <person name="Wang L."/>
            <person name="Xiong Q."/>
            <person name="Saelim N."/>
            <person name="Wang L."/>
            <person name="Nong W."/>
            <person name="Wan A.T."/>
            <person name="Shi M."/>
            <person name="Liu X."/>
            <person name="Cao Q."/>
            <person name="Hui J.H.L."/>
            <person name="Sookrung N."/>
            <person name="Leung T.F."/>
            <person name="Tungtrongchitr A."/>
            <person name="Tsui S.K.W."/>
        </authorList>
    </citation>
    <scope>NUCLEOTIDE SEQUENCE [LARGE SCALE GENOMIC DNA]</scope>
    <source>
        <strain evidence="2">PWHHKU_190912</strain>
    </source>
</reference>
<gene>
    <name evidence="2" type="ORF">ANN_04767</name>
</gene>
<comment type="caution">
    <text evidence="2">The sequence shown here is derived from an EMBL/GenBank/DDBJ whole genome shotgun (WGS) entry which is preliminary data.</text>
</comment>
<dbReference type="Proteomes" id="UP001148838">
    <property type="component" value="Unassembled WGS sequence"/>
</dbReference>
<proteinExistence type="predicted"/>
<dbReference type="Gene3D" id="1.10.10.1450">
    <property type="match status" value="1"/>
</dbReference>
<evidence type="ECO:0000313" key="3">
    <source>
        <dbReference type="Proteomes" id="UP001148838"/>
    </source>
</evidence>
<protein>
    <recommendedName>
        <fullName evidence="1">Mos1 transposase HTH domain-containing protein</fullName>
    </recommendedName>
</protein>